<sequence>MKKQLFFMAMLMAMSLSASAQQQQVTISLPRQSFEGWDSQTNTMRVVPGKYQIFVGGSSAEAAKNVIEVKVK</sequence>
<accession>A0A6A7VNE8</accession>
<dbReference type="EMBL" id="VZAZ01000049">
    <property type="protein sequence ID" value="MQO56279.1"/>
    <property type="molecule type" value="Genomic_DNA"/>
</dbReference>
<dbReference type="Proteomes" id="UP000358159">
    <property type="component" value="Unassembled WGS sequence"/>
</dbReference>
<feature type="chain" id="PRO_5043213454" description="Fibronectin type III-like domain-containing protein" evidence="1">
    <location>
        <begin position="21"/>
        <end position="72"/>
    </location>
</feature>
<protein>
    <recommendedName>
        <fullName evidence="2">Fibronectin type III-like domain-containing protein</fullName>
    </recommendedName>
</protein>
<evidence type="ECO:0000313" key="3">
    <source>
        <dbReference type="EMBL" id="MQO56279.1"/>
    </source>
</evidence>
<dbReference type="Gene3D" id="2.60.40.10">
    <property type="entry name" value="Immunoglobulins"/>
    <property type="match status" value="1"/>
</dbReference>
<evidence type="ECO:0000313" key="4">
    <source>
        <dbReference type="Proteomes" id="UP000358159"/>
    </source>
</evidence>
<evidence type="ECO:0000256" key="1">
    <source>
        <dbReference type="SAM" id="SignalP"/>
    </source>
</evidence>
<gene>
    <name evidence="3" type="ORF">F7D42_11305</name>
</gene>
<comment type="caution">
    <text evidence="3">The sequence shown here is derived from an EMBL/GenBank/DDBJ whole genome shotgun (WGS) entry which is preliminary data.</text>
</comment>
<evidence type="ECO:0000259" key="2">
    <source>
        <dbReference type="Pfam" id="PF14310"/>
    </source>
</evidence>
<dbReference type="InterPro" id="IPR026891">
    <property type="entry name" value="Fn3-like"/>
</dbReference>
<dbReference type="InterPro" id="IPR013783">
    <property type="entry name" value="Ig-like_fold"/>
</dbReference>
<dbReference type="AlphaFoldDB" id="A0A6A7VNE8"/>
<organism evidence="3 4">
    <name type="scientific">Segatella copri</name>
    <dbReference type="NCBI Taxonomy" id="165179"/>
    <lineage>
        <taxon>Bacteria</taxon>
        <taxon>Pseudomonadati</taxon>
        <taxon>Bacteroidota</taxon>
        <taxon>Bacteroidia</taxon>
        <taxon>Bacteroidales</taxon>
        <taxon>Prevotellaceae</taxon>
        <taxon>Segatella</taxon>
    </lineage>
</organism>
<keyword evidence="1" id="KW-0732">Signal</keyword>
<reference evidence="3 4" key="1">
    <citation type="submission" date="2019-09" db="EMBL/GenBank/DDBJ databases">
        <title>Distinct polysaccharide growth profiles of human intestinal Prevotella copri isolates.</title>
        <authorList>
            <person name="Fehlner-Peach H."/>
            <person name="Magnabosco C."/>
            <person name="Raghavan V."/>
            <person name="Scher J.U."/>
            <person name="Tett A."/>
            <person name="Cox L.M."/>
            <person name="Gottsegen C."/>
            <person name="Watters A."/>
            <person name="Wiltshire- Gordon J.D."/>
            <person name="Segata N."/>
            <person name="Bonneau R."/>
            <person name="Littman D.R."/>
        </authorList>
    </citation>
    <scope>NUCLEOTIDE SEQUENCE [LARGE SCALE GENOMIC DNA]</scope>
    <source>
        <strain evidence="3 4">BVe41219</strain>
    </source>
</reference>
<dbReference type="Pfam" id="PF14310">
    <property type="entry name" value="Fn3-like"/>
    <property type="match status" value="1"/>
</dbReference>
<feature type="signal peptide" evidence="1">
    <location>
        <begin position="1"/>
        <end position="20"/>
    </location>
</feature>
<proteinExistence type="predicted"/>
<dbReference type="RefSeq" id="WP_153095077.1">
    <property type="nucleotide sequence ID" value="NZ_VZAK01000007.1"/>
</dbReference>
<feature type="domain" description="Fibronectin type III-like" evidence="2">
    <location>
        <begin position="20"/>
        <end position="59"/>
    </location>
</feature>
<name>A0A6A7VNE8_9BACT</name>